<proteinExistence type="predicted"/>
<dbReference type="EMBL" id="JAGKQQ010000001">
    <property type="protein sequence ID" value="MBP3953874.1"/>
    <property type="molecule type" value="Genomic_DNA"/>
</dbReference>
<reference evidence="3 4" key="1">
    <citation type="submission" date="2021-04" db="EMBL/GenBank/DDBJ databases">
        <authorList>
            <person name="Ivanova A."/>
        </authorList>
    </citation>
    <scope>NUCLEOTIDE SEQUENCE [LARGE SCALE GENOMIC DNA]</scope>
    <source>
        <strain evidence="3 4">G18</strain>
    </source>
</reference>
<name>A0ABS5BJJ3_9BACT</name>
<gene>
    <name evidence="3" type="ORF">J8F10_00980</name>
</gene>
<comment type="caution">
    <text evidence="3">The sequence shown here is derived from an EMBL/GenBank/DDBJ whole genome shotgun (WGS) entry which is preliminary data.</text>
</comment>
<sequence>MSDPDEPLSFEAHRRRRDENPSLVPCARCGTTILATATRCPECGVHFQGAAQEFTHDSERDAPTRRAPVWVLVLAVLVLLAMLIGVLGLG</sequence>
<keyword evidence="2" id="KW-1133">Transmembrane helix</keyword>
<keyword evidence="2" id="KW-0472">Membrane</keyword>
<accession>A0ABS5BJJ3</accession>
<protein>
    <recommendedName>
        <fullName evidence="5">Zinc ribbon domain-containing protein</fullName>
    </recommendedName>
</protein>
<evidence type="ECO:0008006" key="5">
    <source>
        <dbReference type="Google" id="ProtNLM"/>
    </source>
</evidence>
<evidence type="ECO:0000256" key="1">
    <source>
        <dbReference type="SAM" id="MobiDB-lite"/>
    </source>
</evidence>
<keyword evidence="2" id="KW-0812">Transmembrane</keyword>
<evidence type="ECO:0000313" key="4">
    <source>
        <dbReference type="Proteomes" id="UP000676565"/>
    </source>
</evidence>
<dbReference type="Proteomes" id="UP000676565">
    <property type="component" value="Unassembled WGS sequence"/>
</dbReference>
<feature type="region of interest" description="Disordered" evidence="1">
    <location>
        <begin position="1"/>
        <end position="22"/>
    </location>
</feature>
<evidence type="ECO:0000313" key="3">
    <source>
        <dbReference type="EMBL" id="MBP3953874.1"/>
    </source>
</evidence>
<dbReference type="RefSeq" id="WP_210651793.1">
    <property type="nucleotide sequence ID" value="NZ_JAGKQQ010000001.1"/>
</dbReference>
<evidence type="ECO:0000256" key="2">
    <source>
        <dbReference type="SAM" id="Phobius"/>
    </source>
</evidence>
<organism evidence="3 4">
    <name type="scientific">Gemmata palustris</name>
    <dbReference type="NCBI Taxonomy" id="2822762"/>
    <lineage>
        <taxon>Bacteria</taxon>
        <taxon>Pseudomonadati</taxon>
        <taxon>Planctomycetota</taxon>
        <taxon>Planctomycetia</taxon>
        <taxon>Gemmatales</taxon>
        <taxon>Gemmataceae</taxon>
        <taxon>Gemmata</taxon>
    </lineage>
</organism>
<keyword evidence="4" id="KW-1185">Reference proteome</keyword>
<feature type="transmembrane region" description="Helical" evidence="2">
    <location>
        <begin position="69"/>
        <end position="89"/>
    </location>
</feature>